<feature type="domain" description="YrdC-like" evidence="10">
    <location>
        <begin position="1"/>
        <end position="182"/>
    </location>
</feature>
<keyword evidence="7 9" id="KW-0067">ATP-binding</keyword>
<evidence type="ECO:0000313" key="11">
    <source>
        <dbReference type="EMBL" id="BET44480.1"/>
    </source>
</evidence>
<keyword evidence="6 9" id="KW-0547">Nucleotide-binding</keyword>
<gene>
    <name evidence="9" type="primary">tsaC</name>
    <name evidence="11" type="ORF">ACHINZ_1500</name>
</gene>
<proteinExistence type="inferred from homology"/>
<dbReference type="InterPro" id="IPR017945">
    <property type="entry name" value="DHBP_synth_RibB-like_a/b_dom"/>
</dbReference>
<protein>
    <recommendedName>
        <fullName evidence="9">Threonylcarbamoyl-AMP synthase</fullName>
        <shortName evidence="9">TC-AMP synthase</shortName>
        <ecNumber evidence="9">2.7.7.87</ecNumber>
    </recommendedName>
    <alternativeName>
        <fullName evidence="9">L-threonylcarbamoyladenylate synthase</fullName>
    </alternativeName>
    <alternativeName>
        <fullName evidence="9">t(6)A37 threonylcarbamoyladenosine biosynthesis protein TsaC</fullName>
    </alternativeName>
    <alternativeName>
        <fullName evidence="9">tRNA threonylcarbamoyladenosine biosynthesis protein TsaC</fullName>
    </alternativeName>
</protein>
<evidence type="ECO:0000256" key="4">
    <source>
        <dbReference type="ARBA" id="ARBA00022694"/>
    </source>
</evidence>
<dbReference type="GO" id="GO:0061710">
    <property type="term" value="F:L-threonylcarbamoyladenylate synthase"/>
    <property type="evidence" value="ECO:0007669"/>
    <property type="project" value="UniProtKB-EC"/>
</dbReference>
<dbReference type="HAMAP" id="MF_01852">
    <property type="entry name" value="TsaC"/>
    <property type="match status" value="1"/>
</dbReference>
<keyword evidence="2 9" id="KW-0963">Cytoplasm</keyword>
<comment type="function">
    <text evidence="9">Required for the formation of a threonylcarbamoyl group on adenosine at position 37 (t(6)A37) in tRNAs that read codons beginning with adenine. Catalyzes the conversion of L-threonine, HCO(3)(-)/CO(2) and ATP to give threonylcarbamoyl-AMP (TC-AMP) as the acyladenylate intermediate, with the release of diphosphate.</text>
</comment>
<comment type="catalytic activity">
    <reaction evidence="8 9">
        <text>L-threonine + hydrogencarbonate + ATP = L-threonylcarbamoyladenylate + diphosphate + H2O</text>
        <dbReference type="Rhea" id="RHEA:36407"/>
        <dbReference type="ChEBI" id="CHEBI:15377"/>
        <dbReference type="ChEBI" id="CHEBI:17544"/>
        <dbReference type="ChEBI" id="CHEBI:30616"/>
        <dbReference type="ChEBI" id="CHEBI:33019"/>
        <dbReference type="ChEBI" id="CHEBI:57926"/>
        <dbReference type="ChEBI" id="CHEBI:73682"/>
        <dbReference type="EC" id="2.7.7.87"/>
    </reaction>
</comment>
<keyword evidence="5 9" id="KW-0548">Nucleotidyltransferase</keyword>
<reference evidence="11" key="1">
    <citation type="journal article" date="2023" name="Front. Microbiol.">
        <title>Genome analysis of Candidatus Aschnera chinzeii, the bacterial endosymbiont of the blood-sucking bat fly Penicillidia jenynsii (Insecta: Diptera: Nycteribiidae).</title>
        <authorList>
            <person name="Koga R."/>
            <person name="Moriyama M."/>
            <person name="Nozaki T."/>
            <person name="Fukatsu T."/>
        </authorList>
    </citation>
    <scope>NUCLEOTIDE SEQUENCE</scope>
    <source>
        <strain evidence="11">Kw-01</strain>
    </source>
</reference>
<sequence>MLKIIHELNRGKIIAYPTESVFGLGCDPDNINTIKKLLHLKQRSWEKGFILIAENYHQLLPYIDEHKINNAEKQKILLSKDEPTTWVVPAKKKLSKYLTGKFTSIAIRITNSKLIRQLCYLYGKPLISTSANINGLMPSKTTQEVTKQFKNYHDLIILNGIIDGNPKTSKIIDVHTEYVYRK</sequence>
<evidence type="ECO:0000256" key="7">
    <source>
        <dbReference type="ARBA" id="ARBA00022840"/>
    </source>
</evidence>
<evidence type="ECO:0000256" key="9">
    <source>
        <dbReference type="HAMAP-Rule" id="MF_01852"/>
    </source>
</evidence>
<evidence type="ECO:0000256" key="1">
    <source>
        <dbReference type="ARBA" id="ARBA00004496"/>
    </source>
</evidence>
<dbReference type="InterPro" id="IPR050156">
    <property type="entry name" value="TC-AMP_synthase_SUA5"/>
</dbReference>
<keyword evidence="3 9" id="KW-0808">Transferase</keyword>
<dbReference type="GO" id="GO:0002949">
    <property type="term" value="P:tRNA threonylcarbamoyladenosine modification"/>
    <property type="evidence" value="ECO:0007669"/>
    <property type="project" value="UniProtKB-UniRule"/>
</dbReference>
<dbReference type="SUPFAM" id="SSF55821">
    <property type="entry name" value="YrdC/RibB"/>
    <property type="match status" value="1"/>
</dbReference>
<dbReference type="GO" id="GO:0003725">
    <property type="term" value="F:double-stranded RNA binding"/>
    <property type="evidence" value="ECO:0007669"/>
    <property type="project" value="InterPro"/>
</dbReference>
<evidence type="ECO:0000256" key="2">
    <source>
        <dbReference type="ARBA" id="ARBA00022490"/>
    </source>
</evidence>
<dbReference type="GO" id="GO:0000049">
    <property type="term" value="F:tRNA binding"/>
    <property type="evidence" value="ECO:0007669"/>
    <property type="project" value="TreeGrafter"/>
</dbReference>
<evidence type="ECO:0000256" key="5">
    <source>
        <dbReference type="ARBA" id="ARBA00022695"/>
    </source>
</evidence>
<dbReference type="PROSITE" id="PS51163">
    <property type="entry name" value="YRDC"/>
    <property type="match status" value="1"/>
</dbReference>
<dbReference type="AlphaFoldDB" id="A0AAT9G442"/>
<dbReference type="Gene3D" id="3.90.870.10">
    <property type="entry name" value="DHBP synthase"/>
    <property type="match status" value="1"/>
</dbReference>
<comment type="subcellular location">
    <subcellularLocation>
        <location evidence="1 9">Cytoplasm</location>
    </subcellularLocation>
</comment>
<dbReference type="Pfam" id="PF01300">
    <property type="entry name" value="Sua5_yciO_yrdC"/>
    <property type="match status" value="1"/>
</dbReference>
<accession>A0AAT9G442</accession>
<dbReference type="GO" id="GO:0005737">
    <property type="term" value="C:cytoplasm"/>
    <property type="evidence" value="ECO:0007669"/>
    <property type="project" value="UniProtKB-SubCell"/>
</dbReference>
<dbReference type="InterPro" id="IPR023535">
    <property type="entry name" value="TC-AMP_synthase"/>
</dbReference>
<evidence type="ECO:0000256" key="8">
    <source>
        <dbReference type="ARBA" id="ARBA00048366"/>
    </source>
</evidence>
<name>A0AAT9G442_9ENTR</name>
<dbReference type="PANTHER" id="PTHR17490">
    <property type="entry name" value="SUA5"/>
    <property type="match status" value="1"/>
</dbReference>
<reference evidence="11" key="2">
    <citation type="submission" date="2023-10" db="EMBL/GenBank/DDBJ databases">
        <authorList>
            <person name="Koga R."/>
            <person name="Fukatsu T."/>
        </authorList>
    </citation>
    <scope>NUCLEOTIDE SEQUENCE</scope>
    <source>
        <strain evidence="11">Kw-01</strain>
    </source>
</reference>
<evidence type="ECO:0000256" key="3">
    <source>
        <dbReference type="ARBA" id="ARBA00022679"/>
    </source>
</evidence>
<dbReference type="GO" id="GO:0005524">
    <property type="term" value="F:ATP binding"/>
    <property type="evidence" value="ECO:0007669"/>
    <property type="project" value="UniProtKB-UniRule"/>
</dbReference>
<dbReference type="EMBL" id="AP028961">
    <property type="protein sequence ID" value="BET44480.1"/>
    <property type="molecule type" value="Genomic_DNA"/>
</dbReference>
<organism evidence="11">
    <name type="scientific">Candidatus Aschnera chinzeii</name>
    <dbReference type="NCBI Taxonomy" id="1485666"/>
    <lineage>
        <taxon>Bacteria</taxon>
        <taxon>Pseudomonadati</taxon>
        <taxon>Pseudomonadota</taxon>
        <taxon>Gammaproteobacteria</taxon>
        <taxon>Enterobacterales</taxon>
        <taxon>Enterobacteriaceae</taxon>
        <taxon>Candidatus Aschnera</taxon>
    </lineage>
</organism>
<evidence type="ECO:0000259" key="10">
    <source>
        <dbReference type="PROSITE" id="PS51163"/>
    </source>
</evidence>
<comment type="similarity">
    <text evidence="9">Belongs to the SUA5 family. TsaC subfamily.</text>
</comment>
<dbReference type="PANTHER" id="PTHR17490:SF18">
    <property type="entry name" value="THREONYLCARBAMOYL-AMP SYNTHASE"/>
    <property type="match status" value="1"/>
</dbReference>
<dbReference type="InterPro" id="IPR006070">
    <property type="entry name" value="Sua5-like_dom"/>
</dbReference>
<keyword evidence="4 9" id="KW-0819">tRNA processing</keyword>
<dbReference type="GO" id="GO:0006450">
    <property type="term" value="P:regulation of translational fidelity"/>
    <property type="evidence" value="ECO:0007669"/>
    <property type="project" value="TreeGrafter"/>
</dbReference>
<evidence type="ECO:0000256" key="6">
    <source>
        <dbReference type="ARBA" id="ARBA00022741"/>
    </source>
</evidence>
<dbReference type="EC" id="2.7.7.87" evidence="9"/>